<sequence length="111" mass="12682">MTTRTYTIREQCMARCDRHAMHPCPPTRIAEFPLLSLSSQGAILRRFSASARLIPPRRCMNRHSYCNVVFTCCVGASDSKCSIVLLFVWSFVSQMRAIWTKQSLFRNSCAT</sequence>
<evidence type="ECO:0000313" key="1">
    <source>
        <dbReference type="EMBL" id="KAF1929357.1"/>
    </source>
</evidence>
<proteinExistence type="predicted"/>
<dbReference type="AlphaFoldDB" id="A0A6A5RVL7"/>
<accession>A0A6A5RVL7</accession>
<dbReference type="EMBL" id="ML978966">
    <property type="protein sequence ID" value="KAF1929357.1"/>
    <property type="molecule type" value="Genomic_DNA"/>
</dbReference>
<organism evidence="1 2">
    <name type="scientific">Didymella exigua CBS 183.55</name>
    <dbReference type="NCBI Taxonomy" id="1150837"/>
    <lineage>
        <taxon>Eukaryota</taxon>
        <taxon>Fungi</taxon>
        <taxon>Dikarya</taxon>
        <taxon>Ascomycota</taxon>
        <taxon>Pezizomycotina</taxon>
        <taxon>Dothideomycetes</taxon>
        <taxon>Pleosporomycetidae</taxon>
        <taxon>Pleosporales</taxon>
        <taxon>Pleosporineae</taxon>
        <taxon>Didymellaceae</taxon>
        <taxon>Didymella</taxon>
    </lineage>
</organism>
<dbReference type="RefSeq" id="XP_033449605.1">
    <property type="nucleotide sequence ID" value="XM_033587439.1"/>
</dbReference>
<dbReference type="Proteomes" id="UP000800082">
    <property type="component" value="Unassembled WGS sequence"/>
</dbReference>
<gene>
    <name evidence="1" type="ORF">M421DRAFT_137463</name>
</gene>
<keyword evidence="2" id="KW-1185">Reference proteome</keyword>
<dbReference type="GeneID" id="54345085"/>
<protein>
    <submittedName>
        <fullName evidence="1">Uncharacterized protein</fullName>
    </submittedName>
</protein>
<reference evidence="1" key="1">
    <citation type="journal article" date="2020" name="Stud. Mycol.">
        <title>101 Dothideomycetes genomes: a test case for predicting lifestyles and emergence of pathogens.</title>
        <authorList>
            <person name="Haridas S."/>
            <person name="Albert R."/>
            <person name="Binder M."/>
            <person name="Bloem J."/>
            <person name="Labutti K."/>
            <person name="Salamov A."/>
            <person name="Andreopoulos B."/>
            <person name="Baker S."/>
            <person name="Barry K."/>
            <person name="Bills G."/>
            <person name="Bluhm B."/>
            <person name="Cannon C."/>
            <person name="Castanera R."/>
            <person name="Culley D."/>
            <person name="Daum C."/>
            <person name="Ezra D."/>
            <person name="Gonzalez J."/>
            <person name="Henrissat B."/>
            <person name="Kuo A."/>
            <person name="Liang C."/>
            <person name="Lipzen A."/>
            <person name="Lutzoni F."/>
            <person name="Magnuson J."/>
            <person name="Mondo S."/>
            <person name="Nolan M."/>
            <person name="Ohm R."/>
            <person name="Pangilinan J."/>
            <person name="Park H.-J."/>
            <person name="Ramirez L."/>
            <person name="Alfaro M."/>
            <person name="Sun H."/>
            <person name="Tritt A."/>
            <person name="Yoshinaga Y."/>
            <person name="Zwiers L.-H."/>
            <person name="Turgeon B."/>
            <person name="Goodwin S."/>
            <person name="Spatafora J."/>
            <person name="Crous P."/>
            <person name="Grigoriev I."/>
        </authorList>
    </citation>
    <scope>NUCLEOTIDE SEQUENCE</scope>
    <source>
        <strain evidence="1">CBS 183.55</strain>
    </source>
</reference>
<name>A0A6A5RVL7_9PLEO</name>
<evidence type="ECO:0000313" key="2">
    <source>
        <dbReference type="Proteomes" id="UP000800082"/>
    </source>
</evidence>